<reference evidence="3 4" key="1">
    <citation type="submission" date="2019-05" db="EMBL/GenBank/DDBJ databases">
        <title>The compact genome of Giardia muris reveals important steps in the evolution of intestinal protozoan parasites.</title>
        <authorList>
            <person name="Xu F."/>
            <person name="Jimenez-Gonzalez A."/>
            <person name="Einarsson E."/>
            <person name="Astvaldsson A."/>
            <person name="Peirasmaki D."/>
            <person name="Eckmann L."/>
            <person name="Andersson J.O."/>
            <person name="Svard S.G."/>
            <person name="Jerlstrom-Hultqvist J."/>
        </authorList>
    </citation>
    <scope>NUCLEOTIDE SEQUENCE [LARGE SCALE GENOMIC DNA]</scope>
    <source>
        <strain evidence="3 4">Roberts-Thomson</strain>
    </source>
</reference>
<feature type="coiled-coil region" evidence="1">
    <location>
        <begin position="864"/>
        <end position="898"/>
    </location>
</feature>
<dbReference type="Gene3D" id="1.10.287.1490">
    <property type="match status" value="1"/>
</dbReference>
<feature type="region of interest" description="Disordered" evidence="2">
    <location>
        <begin position="36"/>
        <end position="88"/>
    </location>
</feature>
<keyword evidence="1" id="KW-0175">Coiled coil</keyword>
<organism evidence="3 4">
    <name type="scientific">Giardia muris</name>
    <dbReference type="NCBI Taxonomy" id="5742"/>
    <lineage>
        <taxon>Eukaryota</taxon>
        <taxon>Metamonada</taxon>
        <taxon>Diplomonadida</taxon>
        <taxon>Hexamitidae</taxon>
        <taxon>Giardiinae</taxon>
        <taxon>Giardia</taxon>
    </lineage>
</organism>
<dbReference type="PANTHER" id="PTHR43977">
    <property type="entry name" value="STRUCTURAL MAINTENANCE OF CHROMOSOMES PROTEIN 3"/>
    <property type="match status" value="1"/>
</dbReference>
<accession>A0A4Z1T9C2</accession>
<dbReference type="EMBL" id="VDLU01000001">
    <property type="protein sequence ID" value="TNJ29747.1"/>
    <property type="molecule type" value="Genomic_DNA"/>
</dbReference>
<proteinExistence type="predicted"/>
<feature type="compositionally biased region" description="Basic and acidic residues" evidence="2">
    <location>
        <begin position="73"/>
        <end position="84"/>
    </location>
</feature>
<feature type="coiled-coil region" evidence="1">
    <location>
        <begin position="259"/>
        <end position="442"/>
    </location>
</feature>
<gene>
    <name evidence="3" type="ORF">GMRT_11443</name>
</gene>
<dbReference type="AlphaFoldDB" id="A0A4Z1T9C2"/>
<dbReference type="VEuPathDB" id="GiardiaDB:GMRT_11443"/>
<evidence type="ECO:0000313" key="3">
    <source>
        <dbReference type="EMBL" id="TNJ29747.1"/>
    </source>
</evidence>
<evidence type="ECO:0000256" key="2">
    <source>
        <dbReference type="SAM" id="MobiDB-lite"/>
    </source>
</evidence>
<feature type="coiled-coil region" evidence="1">
    <location>
        <begin position="471"/>
        <end position="725"/>
    </location>
</feature>
<keyword evidence="4" id="KW-1185">Reference proteome</keyword>
<dbReference type="Proteomes" id="UP000315496">
    <property type="component" value="Chromosome 1"/>
</dbReference>
<evidence type="ECO:0000256" key="1">
    <source>
        <dbReference type="SAM" id="Coils"/>
    </source>
</evidence>
<dbReference type="OrthoDB" id="10255566at2759"/>
<sequence>MKSRPGAEITPSQPAGTELLARLRQDLQARDNLVALYGPQKGSAPHSSRDHQRAPRSATTSKLPTKRSSTRPASEKPLRSGKTDQRHRRVRSAMANADPALLAARALSALNQERPVSSKGERRRRMATYSESAYSYTNLSTTSDDDEDGVQTVDFCVQAATGVPENVLALAELLRYETTTSFKTTDDYQWLNKKGGPQNPVFKDLFDSQLDSLKEIYERFKSDSYFVGLAQDMLYTTDAWKAGFAHLRDVIYKDFFEAHEQVMQELSAAEKIVRGYEEATEALNAENTELSARVQALEAEKDCLQGVQGMTTFDLEKVQAEKTKAEGRVAELEAELATVYAHEESLQNEISILTAEIQDLHADISSKEQRIQKSVEKAREYKDQLDTYTREGQVSKLEDNIATLTARLNEKTAQFTEKSDLLEKTERRVSKLLAQNQAMVTEREKFIYRLEHSMMRTEDKHCGSLRLYERLRRTQESLSNTTTELKETSEKLQRTQDLARELKRTLKSREDDIKGSRAEYNRMQDEYGRMHADFSFKEARIATLEQQLQLYQQELAATQDDMKKKAEMFESVASNSLENQNRIVTIEALKEKIELMERDRADMRSHMADLKEEITEARTERQDALTKKEQLVSQLAGMAEKLNQYELAVETQKKLLADTEEQRIEIHKAYLAVQNEMGAVKLELESARLKAQSYERSLEDVTQRLENTRGELQFIRKENEELKLGRGTEDDAFYKLKQDFDVAMTKQQAQAQDLEDKQLRIQELIFQNDRMARFIEEVKENYRGQNILTLINENLRLKSDLDAMLAARGSKAEQHRTLLSENASMKEQVAKLHLNTAESDARLGMAYQENENLRRKAFTLTKDNKDVRDKLALLEGRVKSHEHKIETLKAELDKRNRLLAARDLEIGKLRALCVKLTKE</sequence>
<comment type="caution">
    <text evidence="3">The sequence shown here is derived from an EMBL/GenBank/DDBJ whole genome shotgun (WGS) entry which is preliminary data.</text>
</comment>
<evidence type="ECO:0000313" key="4">
    <source>
        <dbReference type="Proteomes" id="UP000315496"/>
    </source>
</evidence>
<protein>
    <submittedName>
        <fullName evidence="3">Coiled-coil protein</fullName>
    </submittedName>
</protein>
<name>A0A4Z1T9C2_GIAMU</name>